<evidence type="ECO:0000256" key="2">
    <source>
        <dbReference type="ARBA" id="ARBA00022475"/>
    </source>
</evidence>
<dbReference type="EMBL" id="JARK01000055">
    <property type="protein sequence ID" value="EYC44626.1"/>
    <property type="molecule type" value="Genomic_DNA"/>
</dbReference>
<dbReference type="Gene3D" id="1.20.1070.10">
    <property type="entry name" value="Rhodopsin 7-helix transmembrane proteins"/>
    <property type="match status" value="1"/>
</dbReference>
<reference evidence="7" key="1">
    <citation type="journal article" date="2015" name="Nat. Genet.">
        <title>The genome and transcriptome of the zoonotic hookworm Ancylostoma ceylanicum identify infection-specific gene families.</title>
        <authorList>
            <person name="Schwarz E.M."/>
            <person name="Hu Y."/>
            <person name="Antoshechkin I."/>
            <person name="Miller M.M."/>
            <person name="Sternberg P.W."/>
            <person name="Aroian R.V."/>
        </authorList>
    </citation>
    <scope>NUCLEOTIDE SEQUENCE</scope>
    <source>
        <strain evidence="7">HY135</strain>
    </source>
</reference>
<dbReference type="GO" id="GO:0004930">
    <property type="term" value="F:G protein-coupled receptor activity"/>
    <property type="evidence" value="ECO:0007669"/>
    <property type="project" value="TreeGrafter"/>
</dbReference>
<dbReference type="Proteomes" id="UP000024635">
    <property type="component" value="Unassembled WGS sequence"/>
</dbReference>
<keyword evidence="7" id="KW-1185">Reference proteome</keyword>
<dbReference type="OrthoDB" id="10611207at2759"/>
<comment type="caution">
    <text evidence="6">The sequence shown here is derived from an EMBL/GenBank/DDBJ whole genome shotgun (WGS) entry which is preliminary data.</text>
</comment>
<dbReference type="AlphaFoldDB" id="A0A016WYH4"/>
<dbReference type="InterPro" id="IPR019430">
    <property type="entry name" value="7TM_GPCR_serpentine_rcpt_Srx"/>
</dbReference>
<feature type="transmembrane region" description="Helical" evidence="4">
    <location>
        <begin position="39"/>
        <end position="57"/>
    </location>
</feature>
<keyword evidence="4" id="KW-1133">Transmembrane helix</keyword>
<accession>A0A016WYH4</accession>
<keyword evidence="3" id="KW-0675">Receptor</keyword>
<feature type="transmembrane region" description="Helical" evidence="4">
    <location>
        <begin position="155"/>
        <end position="180"/>
    </location>
</feature>
<evidence type="ECO:0000256" key="3">
    <source>
        <dbReference type="ARBA" id="ARBA00023170"/>
    </source>
</evidence>
<keyword evidence="4" id="KW-0472">Membrane</keyword>
<comment type="subcellular location">
    <subcellularLocation>
        <location evidence="1">Cell membrane</location>
        <topology evidence="1">Multi-pass membrane protein</topology>
    </subcellularLocation>
</comment>
<evidence type="ECO:0000256" key="4">
    <source>
        <dbReference type="SAM" id="Phobius"/>
    </source>
</evidence>
<keyword evidence="2" id="KW-1003">Cell membrane</keyword>
<feature type="transmembrane region" description="Helical" evidence="4">
    <location>
        <begin position="111"/>
        <end position="135"/>
    </location>
</feature>
<evidence type="ECO:0000259" key="5">
    <source>
        <dbReference type="Pfam" id="PF10328"/>
    </source>
</evidence>
<feature type="domain" description="7TM GPCR serpentine receptor class x (Srx)" evidence="5">
    <location>
        <begin position="7"/>
        <end position="210"/>
    </location>
</feature>
<keyword evidence="4" id="KW-0812">Transmembrane</keyword>
<organism evidence="6 7">
    <name type="scientific">Ancylostoma ceylanicum</name>
    <dbReference type="NCBI Taxonomy" id="53326"/>
    <lineage>
        <taxon>Eukaryota</taxon>
        <taxon>Metazoa</taxon>
        <taxon>Ecdysozoa</taxon>
        <taxon>Nematoda</taxon>
        <taxon>Chromadorea</taxon>
        <taxon>Rhabditida</taxon>
        <taxon>Rhabditina</taxon>
        <taxon>Rhabditomorpha</taxon>
        <taxon>Strongyloidea</taxon>
        <taxon>Ancylostomatidae</taxon>
        <taxon>Ancylostomatinae</taxon>
        <taxon>Ancylostoma</taxon>
    </lineage>
</organism>
<dbReference type="Pfam" id="PF10328">
    <property type="entry name" value="7TM_GPCR_Srx"/>
    <property type="match status" value="1"/>
</dbReference>
<feature type="transmembrane region" description="Helical" evidence="4">
    <location>
        <begin position="69"/>
        <end position="91"/>
    </location>
</feature>
<dbReference type="PANTHER" id="PTHR24241">
    <property type="entry name" value="NEUROPEPTIDE RECEPTOR-RELATED G-PROTEIN COUPLED RECEPTOR"/>
    <property type="match status" value="1"/>
</dbReference>
<sequence length="250" mass="28170">MYTFGDLVVAVPCLLTSCSHISSDFLMDILSATNSIGYYTYQFTLLAISFDRVCVFYDNGRARLSKKFTIIVLIFIWIGVLSFLTMATFLGCRKFFDTDIQAFRFTRDPTWKAVFLWMGQIPIFLMIVSSIWVAICVKRLGREMRTKNSTREISLFVQLVVVCSFSWLSSACFLILPGFFEWGNLTVSSVKTLLSAISISSNSFVMCTFNNQIKKHILLLPSECSSACKTFLGGTKTAITRVCTIKGSFT</sequence>
<dbReference type="PANTHER" id="PTHR24241:SF76">
    <property type="entry name" value="NEUROPEPTIDE SIFAMIDE RECEPTOR"/>
    <property type="match status" value="1"/>
</dbReference>
<dbReference type="SUPFAM" id="SSF81321">
    <property type="entry name" value="Family A G protein-coupled receptor-like"/>
    <property type="match status" value="1"/>
</dbReference>
<dbReference type="GO" id="GO:0005886">
    <property type="term" value="C:plasma membrane"/>
    <property type="evidence" value="ECO:0007669"/>
    <property type="project" value="UniProtKB-SubCell"/>
</dbReference>
<evidence type="ECO:0000313" key="7">
    <source>
        <dbReference type="Proteomes" id="UP000024635"/>
    </source>
</evidence>
<protein>
    <recommendedName>
        <fullName evidence="5">7TM GPCR serpentine receptor class x (Srx) domain-containing protein</fullName>
    </recommendedName>
</protein>
<dbReference type="GO" id="GO:0042277">
    <property type="term" value="F:peptide binding"/>
    <property type="evidence" value="ECO:0007669"/>
    <property type="project" value="TreeGrafter"/>
</dbReference>
<evidence type="ECO:0000256" key="1">
    <source>
        <dbReference type="ARBA" id="ARBA00004651"/>
    </source>
</evidence>
<proteinExistence type="predicted"/>
<dbReference type="GO" id="GO:0032870">
    <property type="term" value="P:cellular response to hormone stimulus"/>
    <property type="evidence" value="ECO:0007669"/>
    <property type="project" value="TreeGrafter"/>
</dbReference>
<gene>
    <name evidence="6" type="primary">Acey_s0455.g1758</name>
    <name evidence="6" type="ORF">Y032_0455g1758</name>
</gene>
<name>A0A016WYH4_9BILA</name>
<evidence type="ECO:0000313" key="6">
    <source>
        <dbReference type="EMBL" id="EYC44626.1"/>
    </source>
</evidence>